<feature type="transmembrane region" description="Helical" evidence="1">
    <location>
        <begin position="21"/>
        <end position="38"/>
    </location>
</feature>
<dbReference type="AlphaFoldDB" id="A0A5E4VIQ6"/>
<reference evidence="2 3" key="1">
    <citation type="submission" date="2019-08" db="EMBL/GenBank/DDBJ databases">
        <authorList>
            <person name="Peeters C."/>
        </authorList>
    </citation>
    <scope>NUCLEOTIDE SEQUENCE [LARGE SCALE GENOMIC DNA]</scope>
    <source>
        <strain evidence="2 3">LMG 31113</strain>
    </source>
</reference>
<proteinExistence type="predicted"/>
<name>A0A5E4VIQ6_9BURK</name>
<accession>A0A5E4VIQ6</accession>
<gene>
    <name evidence="2" type="ORF">PFI31113_02600</name>
</gene>
<dbReference type="Proteomes" id="UP000382577">
    <property type="component" value="Unassembled WGS sequence"/>
</dbReference>
<evidence type="ECO:0000313" key="2">
    <source>
        <dbReference type="EMBL" id="VVE10915.1"/>
    </source>
</evidence>
<organism evidence="2 3">
    <name type="scientific">Pandoraea fibrosis</name>
    <dbReference type="NCBI Taxonomy" id="1891094"/>
    <lineage>
        <taxon>Bacteria</taxon>
        <taxon>Pseudomonadati</taxon>
        <taxon>Pseudomonadota</taxon>
        <taxon>Betaproteobacteria</taxon>
        <taxon>Burkholderiales</taxon>
        <taxon>Burkholderiaceae</taxon>
        <taxon>Pandoraea</taxon>
    </lineage>
</organism>
<keyword evidence="1" id="KW-0472">Membrane</keyword>
<sequence length="419" mass="45311">MANRSNRAWYRTSHLCRTIQGFVASVALLIGVGGYSLFANASDVTISAEYRPSTRAVKGNGFVNVTPASRLCRSGAWSCQGMNTIDLPVGPVEYGPIAAGAASREAFFVRWSDAQTRILLREEKSNRVAYATFRVTGIAGQYVARGKTDIAGIFGSDMHALSGRCAAIPAPRPTSPNVMTFSWAIPSNGGCARTPLRDVSAGEISIPSGSLALSYELVPPYPVDLPSGIYRGSHTFFVGPGLDFDFGDQARVSRESVDVEFVLVVNHPFHLSNQSSLIVVDLAPPQGWHQWFNGGKPRGRIDRHVDFGLSSGSPLQVSIRCGTQPAQDGRCVLRNEKSSEVPLDLRLTILGATTESSLPFSRIPLTAHTPVKMMVDRYLNNAQSLLNIGVDNDGLAEMGRNMETTYAERISVIFDALTE</sequence>
<evidence type="ECO:0000256" key="1">
    <source>
        <dbReference type="SAM" id="Phobius"/>
    </source>
</evidence>
<protein>
    <submittedName>
        <fullName evidence="2">Uncharacterized protein</fullName>
    </submittedName>
</protein>
<keyword evidence="1" id="KW-0812">Transmembrane</keyword>
<keyword evidence="1" id="KW-1133">Transmembrane helix</keyword>
<dbReference type="EMBL" id="CABPRW010000005">
    <property type="protein sequence ID" value="VVE10915.1"/>
    <property type="molecule type" value="Genomic_DNA"/>
</dbReference>
<evidence type="ECO:0000313" key="3">
    <source>
        <dbReference type="Proteomes" id="UP000382577"/>
    </source>
</evidence>